<dbReference type="Proteomes" id="UP000482209">
    <property type="component" value="Unassembled WGS sequence"/>
</dbReference>
<sequence length="178" mass="18363">MAKKTSLLVITALMAALTCIATMVITIPSPMNGYIHLGDGLVLLSGILLGPIYGGMAAGVGSMLSDLLLGYPHYALPTLVIKAFAAIVGGIIYNMLVHKSFCKKYHLIPLIAAGIGGGIIVTGGYFIVASILFGEGVAALSSVPGNLLQNLFGIIVSCILMPVLTHVPAVKSMLAREA</sequence>
<dbReference type="InterPro" id="IPR009825">
    <property type="entry name" value="ECF_substrate-spec-like"/>
</dbReference>
<proteinExistence type="predicted"/>
<feature type="transmembrane region" description="Helical" evidence="3">
    <location>
        <begin position="151"/>
        <end position="170"/>
    </location>
</feature>
<evidence type="ECO:0000313" key="4">
    <source>
        <dbReference type="EMBL" id="MSS62679.1"/>
    </source>
</evidence>
<keyword evidence="2 3" id="KW-1133">Transmembrane helix</keyword>
<evidence type="ECO:0000256" key="3">
    <source>
        <dbReference type="SAM" id="Phobius"/>
    </source>
</evidence>
<feature type="transmembrane region" description="Helical" evidence="3">
    <location>
        <begin position="34"/>
        <end position="54"/>
    </location>
</feature>
<dbReference type="GO" id="GO:0016020">
    <property type="term" value="C:membrane"/>
    <property type="evidence" value="ECO:0007669"/>
    <property type="project" value="InterPro"/>
</dbReference>
<keyword evidence="3" id="KW-0472">Membrane</keyword>
<dbReference type="AlphaFoldDB" id="A0A6L5XVP6"/>
<gene>
    <name evidence="4" type="ORF">FYJ58_02070</name>
</gene>
<evidence type="ECO:0000256" key="1">
    <source>
        <dbReference type="ARBA" id="ARBA00022692"/>
    </source>
</evidence>
<reference evidence="4 5" key="1">
    <citation type="submission" date="2019-08" db="EMBL/GenBank/DDBJ databases">
        <title>In-depth cultivation of the pig gut microbiome towards novel bacterial diversity and tailored functional studies.</title>
        <authorList>
            <person name="Wylensek D."/>
            <person name="Hitch T.C.A."/>
            <person name="Clavel T."/>
        </authorList>
    </citation>
    <scope>NUCLEOTIDE SEQUENCE [LARGE SCALE GENOMIC DNA]</scope>
    <source>
        <strain evidence="4 5">WCA-693-APC-MOT-I</strain>
    </source>
</reference>
<feature type="transmembrane region" description="Helical" evidence="3">
    <location>
        <begin position="74"/>
        <end position="96"/>
    </location>
</feature>
<dbReference type="EMBL" id="VUMT01000002">
    <property type="protein sequence ID" value="MSS62679.1"/>
    <property type="molecule type" value="Genomic_DNA"/>
</dbReference>
<accession>A0A6L5XVP6</accession>
<keyword evidence="1 3" id="KW-0812">Transmembrane</keyword>
<organism evidence="4 5">
    <name type="scientific">Velocimicrobium porci</name>
    <dbReference type="NCBI Taxonomy" id="2606634"/>
    <lineage>
        <taxon>Bacteria</taxon>
        <taxon>Bacillati</taxon>
        <taxon>Bacillota</taxon>
        <taxon>Clostridia</taxon>
        <taxon>Lachnospirales</taxon>
        <taxon>Lachnospiraceae</taxon>
        <taxon>Velocimicrobium</taxon>
    </lineage>
</organism>
<evidence type="ECO:0000256" key="2">
    <source>
        <dbReference type="ARBA" id="ARBA00022989"/>
    </source>
</evidence>
<keyword evidence="5" id="KW-1185">Reference proteome</keyword>
<dbReference type="RefSeq" id="WP_154516545.1">
    <property type="nucleotide sequence ID" value="NZ_VUMT01000002.1"/>
</dbReference>
<dbReference type="Gene3D" id="1.10.1760.20">
    <property type="match status" value="1"/>
</dbReference>
<feature type="transmembrane region" description="Helical" evidence="3">
    <location>
        <begin position="6"/>
        <end position="27"/>
    </location>
</feature>
<dbReference type="PANTHER" id="PTHR37815:SF3">
    <property type="entry name" value="UPF0397 PROTEIN SPR0429"/>
    <property type="match status" value="1"/>
</dbReference>
<name>A0A6L5XVP6_9FIRM</name>
<protein>
    <submittedName>
        <fullName evidence="4">ECF transporter S component</fullName>
    </submittedName>
</protein>
<comment type="caution">
    <text evidence="4">The sequence shown here is derived from an EMBL/GenBank/DDBJ whole genome shotgun (WGS) entry which is preliminary data.</text>
</comment>
<dbReference type="PANTHER" id="PTHR37815">
    <property type="entry name" value="UPF0397 PROTEIN BC_2624-RELATED"/>
    <property type="match status" value="1"/>
</dbReference>
<evidence type="ECO:0000313" key="5">
    <source>
        <dbReference type="Proteomes" id="UP000482209"/>
    </source>
</evidence>
<dbReference type="Pfam" id="PF07155">
    <property type="entry name" value="ECF-ribofla_trS"/>
    <property type="match status" value="1"/>
</dbReference>
<feature type="transmembrane region" description="Helical" evidence="3">
    <location>
        <begin position="108"/>
        <end position="131"/>
    </location>
</feature>